<dbReference type="PANTHER" id="PTHR23303">
    <property type="entry name" value="CARBOXYPEPTIDASE REGULATORY REGION-CONTAINING"/>
    <property type="match status" value="1"/>
</dbReference>
<evidence type="ECO:0000313" key="5">
    <source>
        <dbReference type="EMBL" id="MBB5872116.1"/>
    </source>
</evidence>
<dbReference type="GO" id="GO:0030246">
    <property type="term" value="F:carbohydrate binding"/>
    <property type="evidence" value="ECO:0007669"/>
    <property type="project" value="InterPro"/>
</dbReference>
<keyword evidence="1 3" id="KW-0732">Signal</keyword>
<evidence type="ECO:0000259" key="4">
    <source>
        <dbReference type="SMART" id="SM00560"/>
    </source>
</evidence>
<proteinExistence type="predicted"/>
<organism evidence="5 6">
    <name type="scientific">Allocatelliglobosispora scoriae</name>
    <dbReference type="NCBI Taxonomy" id="643052"/>
    <lineage>
        <taxon>Bacteria</taxon>
        <taxon>Bacillati</taxon>
        <taxon>Actinomycetota</taxon>
        <taxon>Actinomycetes</taxon>
        <taxon>Micromonosporales</taxon>
        <taxon>Micromonosporaceae</taxon>
        <taxon>Allocatelliglobosispora</taxon>
    </lineage>
</organism>
<keyword evidence="6" id="KW-1185">Reference proteome</keyword>
<comment type="caution">
    <text evidence="5">The sequence shown here is derived from an EMBL/GenBank/DDBJ whole genome shotgun (WGS) entry which is preliminary data.</text>
</comment>
<dbReference type="Gene3D" id="2.60.120.200">
    <property type="match status" value="1"/>
</dbReference>
<dbReference type="SUPFAM" id="SSF49899">
    <property type="entry name" value="Concanavalin A-like lectins/glucanases"/>
    <property type="match status" value="1"/>
</dbReference>
<dbReference type="RefSeq" id="WP_184841493.1">
    <property type="nucleotide sequence ID" value="NZ_JACHMN010000003.1"/>
</dbReference>
<dbReference type="Gene3D" id="2.60.40.1120">
    <property type="entry name" value="Carboxypeptidase-like, regulatory domain"/>
    <property type="match status" value="3"/>
</dbReference>
<sequence>MSLALTAAGGTWLPQVAAAAPAASPFAVATANAKVGNKPIEVLSERTEWAQTFANPNGTFTLIENASPQRVRRADGSWASIDTNLHREADGTLSPGAALGGMRFSGGGSRTPMASMTVNGRVMRLWWPGTLPAPVVEGSTATYPNVLKDVDLKVTAEASQFIHVFVIKNRAAAADPAVRKIKLRTTFDGLRLRNGRAGALEAVDPSGTVFFTGASPLMWDSSGDAAGAENAVEARQAPVATSFDASSLTLAPNTKLLTDPKAVFPLHIDPPWAPATGSRLHHTVVRKTFPDQSNYDRFTGLGSNDDTTGVLRSGYNNSSGSYTDRSMLQMDLSAVKNARIGYAKVTLTHAWSGAGCASSGKGYWTDMHSLPYGFDGSTTWNTLWNKNDWGWGPILASTDVVHRYGESCGTDRVGFDVTGEVANRAAAADPNLWVGLRGRCETCANMYWRRFKPDFQVEIQYNRPPNAPDVRKIDGKPCTTGAGRPWVTAVSPMPDAMFYQSDPDSPSYQNTLWTELNWWELGTSTVHTIAGVERTANSEQTIRLDGPLVDGKSYAWQARTSDSIETGQLSAVCEFSYDASPPNNAVAPTALVYNGTTLTGGPGIADTFTFNPPTTKPEEVVGYAYAFGNVGGANGVQVDSVDAARKASVSIAPPADGTVTLYVWAKDRAARYSASPATFTFLVKPGGQAAKWDFEGADPKLDKSPFALNPLAAATTTAGRSDRTELPNKALSLTGSNYAETTGSPVQTKANNAVVNVATNASFTVAAWVKINTAGATDQVAMAVNAGNTAGITLGYGGSEGKWVARMAEQNVVSPTVKSSVSSAAPVTGRWTHLAATYEGTSKVLTLYVNGVAQTAAAPLATVFNATGKLSIGAQWTGSAYGRNLTGAVDDVAFYNTIITPSTIGDLARPLPPKATQLTANPVTVGTSVQVKFDSYSDTNVTKFPYNVNVPIFNPPTTPEATATAAAATVTVAGTSLNPGSNTVYVKAKDAAGRLSDLSVLDITVVSLPSLVGYVFDEQGNAIGGATVTLNPGNRTTTSAGDGSFEFTSFPAGTYTLSAIYGTHCGLSGSTSITVTDDTGADLVLSPTVSDVYGYACAAAGAGSFVAGTASVALTGDNAVAQVSTPFTFNHYGKSVSTVWIDSNGVAYTVNPGVSNPVPVAIPNRSAPSGLIAPYWADLVLDGSSGVYTATTGSAPNRTFVIEWRNAALKSDTTKRLSFEALIGENGSVTYRYSGIDNATEAGIEAIVGMESEFGSAGTSYSSKESVLANTTEVVFAYPETPVPLPVYTISGTVTAAGVNAVGVTVTLDPLGLTAVTNASGYYHFDGLPEGNYHVTAQLCLSSGAASITLTGNTTQNFALAQVADSFGYTCTVRSQPFIPADQQVVQLAGDDFTTQIAFPFVVPLYGDFRSGATISTNGYLALDGSTDAFPGNHEAPIPSTSGPNGVIAPFWDDLIVDGSASVRTAVIGTAPNRQFIIEWRNVTHFDDQSVRFSFEVILGEDGEVSFAYAGGLDTDIEKGSSATVGLENLQGTSGRIVSYNQPILQEGEAVAFAYPGGVPTPTSTLSGSVRVNGAIVAGGVDLVLGPDRATTISDASGNYQFTNLFPGTYTVTAYYCGKSATGTLTIGASGTLPQLNVAAQASGAYTCSQATTAFIPGDTAFSLSGDDVFTQVSTPFPVSLYGQTTSSITVNSDGAIFMSPTSGINIDNHAVIPNVAVPNGFIAPFWDDFYLDGSSGMYTKTIGSAPNRKFVVEWRNATFYNVPGNPRVSVEVIFSENGQITFNYAGLDTLREGGSLAVLGLENSTGTAGFNLGYHVPALVSGRAITFTP</sequence>
<gene>
    <name evidence="5" type="ORF">F4553_005550</name>
</gene>
<keyword evidence="2" id="KW-1015">Disulfide bond</keyword>
<reference evidence="5 6" key="1">
    <citation type="submission" date="2020-08" db="EMBL/GenBank/DDBJ databases">
        <title>Sequencing the genomes of 1000 actinobacteria strains.</title>
        <authorList>
            <person name="Klenk H.-P."/>
        </authorList>
    </citation>
    <scope>NUCLEOTIDE SEQUENCE [LARGE SCALE GENOMIC DNA]</scope>
    <source>
        <strain evidence="5 6">DSM 45362</strain>
    </source>
</reference>
<dbReference type="EMBL" id="JACHMN010000003">
    <property type="protein sequence ID" value="MBB5872116.1"/>
    <property type="molecule type" value="Genomic_DNA"/>
</dbReference>
<feature type="signal peptide" evidence="3">
    <location>
        <begin position="1"/>
        <end position="19"/>
    </location>
</feature>
<evidence type="ECO:0000256" key="1">
    <source>
        <dbReference type="ARBA" id="ARBA00022729"/>
    </source>
</evidence>
<evidence type="ECO:0000313" key="6">
    <source>
        <dbReference type="Proteomes" id="UP000587527"/>
    </source>
</evidence>
<dbReference type="InterPro" id="IPR051417">
    <property type="entry name" value="SDr/BOS_complex"/>
</dbReference>
<accession>A0A841BX75</accession>
<dbReference type="InterPro" id="IPR013320">
    <property type="entry name" value="ConA-like_dom_sf"/>
</dbReference>
<name>A0A841BX75_9ACTN</name>
<feature type="domain" description="LamG-like jellyroll fold" evidence="4">
    <location>
        <begin position="761"/>
        <end position="902"/>
    </location>
</feature>
<evidence type="ECO:0000256" key="3">
    <source>
        <dbReference type="SAM" id="SignalP"/>
    </source>
</evidence>
<dbReference type="Proteomes" id="UP000587527">
    <property type="component" value="Unassembled WGS sequence"/>
</dbReference>
<dbReference type="Pfam" id="PF13620">
    <property type="entry name" value="CarboxypepD_reg"/>
    <property type="match status" value="2"/>
</dbReference>
<dbReference type="InterPro" id="IPR006558">
    <property type="entry name" value="LamG-like"/>
</dbReference>
<dbReference type="SMART" id="SM00560">
    <property type="entry name" value="LamGL"/>
    <property type="match status" value="1"/>
</dbReference>
<evidence type="ECO:0000256" key="2">
    <source>
        <dbReference type="ARBA" id="ARBA00023157"/>
    </source>
</evidence>
<feature type="chain" id="PRO_5032352246" description="LamG-like jellyroll fold domain-containing protein" evidence="3">
    <location>
        <begin position="20"/>
        <end position="1830"/>
    </location>
</feature>
<protein>
    <recommendedName>
        <fullName evidence="4">LamG-like jellyroll fold domain-containing protein</fullName>
    </recommendedName>
</protein>
<dbReference type="SUPFAM" id="SSF49452">
    <property type="entry name" value="Starch-binding domain-like"/>
    <property type="match status" value="3"/>
</dbReference>
<dbReference type="Pfam" id="PF13385">
    <property type="entry name" value="Laminin_G_3"/>
    <property type="match status" value="1"/>
</dbReference>
<dbReference type="InterPro" id="IPR013784">
    <property type="entry name" value="Carb-bd-like_fold"/>
</dbReference>